<accession>A0ABP6L0N8</accession>
<protein>
    <submittedName>
        <fullName evidence="1">Uncharacterized protein</fullName>
    </submittedName>
</protein>
<reference evidence="2" key="1">
    <citation type="journal article" date="2019" name="Int. J. Syst. Evol. Microbiol.">
        <title>The Global Catalogue of Microorganisms (GCM) 10K type strain sequencing project: providing services to taxonomists for standard genome sequencing and annotation.</title>
        <authorList>
            <consortium name="The Broad Institute Genomics Platform"/>
            <consortium name="The Broad Institute Genome Sequencing Center for Infectious Disease"/>
            <person name="Wu L."/>
            <person name="Ma J."/>
        </authorList>
    </citation>
    <scope>NUCLEOTIDE SEQUENCE [LARGE SCALE GENOMIC DNA]</scope>
    <source>
        <strain evidence="2">JCM 3106</strain>
    </source>
</reference>
<dbReference type="EMBL" id="BAAAWD010000016">
    <property type="protein sequence ID" value="GAA3027287.1"/>
    <property type="molecule type" value="Genomic_DNA"/>
</dbReference>
<proteinExistence type="predicted"/>
<name>A0ABP6L0N8_9ACTN</name>
<evidence type="ECO:0000313" key="2">
    <source>
        <dbReference type="Proteomes" id="UP001499930"/>
    </source>
</evidence>
<evidence type="ECO:0000313" key="1">
    <source>
        <dbReference type="EMBL" id="GAA3027287.1"/>
    </source>
</evidence>
<keyword evidence="2" id="KW-1185">Reference proteome</keyword>
<comment type="caution">
    <text evidence="1">The sequence shown here is derived from an EMBL/GenBank/DDBJ whole genome shotgun (WGS) entry which is preliminary data.</text>
</comment>
<organism evidence="1 2">
    <name type="scientific">Streptosporangium longisporum</name>
    <dbReference type="NCBI Taxonomy" id="46187"/>
    <lineage>
        <taxon>Bacteria</taxon>
        <taxon>Bacillati</taxon>
        <taxon>Actinomycetota</taxon>
        <taxon>Actinomycetes</taxon>
        <taxon>Streptosporangiales</taxon>
        <taxon>Streptosporangiaceae</taxon>
        <taxon>Streptosporangium</taxon>
    </lineage>
</organism>
<dbReference type="RefSeq" id="WP_344901956.1">
    <property type="nucleotide sequence ID" value="NZ_BAAAWD010000016.1"/>
</dbReference>
<gene>
    <name evidence="1" type="ORF">GCM10017559_61770</name>
</gene>
<dbReference type="Proteomes" id="UP001499930">
    <property type="component" value="Unassembled WGS sequence"/>
</dbReference>
<sequence length="192" mass="19502">MTRHLTALQLAQQSSPPTPPAGYTALSARPGDLLYTEDSGGVERLLAAGPAPVRLTATVASSATALSDATGLGLPLQAGRKYLFRFAGQYTSAAATTGLGLAVNGPALGADGLMCNVVVAHTNAIPMLGTVVAYNTAVLGTASSAATRMPWEVWGIVHVSASGTLQLRMRSEVASSAVTLQVGSYGYAWAIG</sequence>